<dbReference type="InterPro" id="IPR008969">
    <property type="entry name" value="CarboxyPept-like_regulatory"/>
</dbReference>
<reference evidence="8 9" key="1">
    <citation type="submission" date="2018-08" db="EMBL/GenBank/DDBJ databases">
        <title>A genome reference for cultivated species of the human gut microbiota.</title>
        <authorList>
            <person name="Zou Y."/>
            <person name="Xue W."/>
            <person name="Luo G."/>
        </authorList>
    </citation>
    <scope>NUCLEOTIDE SEQUENCE [LARGE SCALE GENOMIC DNA]</scope>
    <source>
        <strain evidence="8 9">AF38-2</strain>
    </source>
</reference>
<dbReference type="InterPro" id="IPR023996">
    <property type="entry name" value="TonB-dep_OMP_SusC/RagA"/>
</dbReference>
<dbReference type="FunFam" id="2.60.40.1120:FF:000003">
    <property type="entry name" value="Outer membrane protein Omp121"/>
    <property type="match status" value="1"/>
</dbReference>
<name>A0A415KVV3_9BACE</name>
<keyword evidence="2" id="KW-0732">Signal</keyword>
<feature type="transmembrane region" description="Helical" evidence="6">
    <location>
        <begin position="21"/>
        <end position="40"/>
    </location>
</feature>
<dbReference type="InterPro" id="IPR037066">
    <property type="entry name" value="Plug_dom_sf"/>
</dbReference>
<keyword evidence="5" id="KW-1134">Transmembrane beta strand</keyword>
<evidence type="ECO:0000313" key="8">
    <source>
        <dbReference type="EMBL" id="RHL40327.1"/>
    </source>
</evidence>
<organism evidence="8 9">
    <name type="scientific">Bacteroides xylanisolvens</name>
    <dbReference type="NCBI Taxonomy" id="371601"/>
    <lineage>
        <taxon>Bacteria</taxon>
        <taxon>Pseudomonadati</taxon>
        <taxon>Bacteroidota</taxon>
        <taxon>Bacteroidia</taxon>
        <taxon>Bacteroidales</taxon>
        <taxon>Bacteroidaceae</taxon>
        <taxon>Bacteroides</taxon>
    </lineage>
</organism>
<dbReference type="Gene3D" id="3.55.50.30">
    <property type="match status" value="1"/>
</dbReference>
<evidence type="ECO:0000256" key="3">
    <source>
        <dbReference type="ARBA" id="ARBA00023136"/>
    </source>
</evidence>
<dbReference type="AlphaFoldDB" id="A0A415KVV3"/>
<dbReference type="PROSITE" id="PS52016">
    <property type="entry name" value="TONB_DEPENDENT_REC_3"/>
    <property type="match status" value="1"/>
</dbReference>
<accession>A0A415KVV3</accession>
<dbReference type="GO" id="GO:0009279">
    <property type="term" value="C:cell outer membrane"/>
    <property type="evidence" value="ECO:0007669"/>
    <property type="project" value="UniProtKB-SubCell"/>
</dbReference>
<dbReference type="InterPro" id="IPR012910">
    <property type="entry name" value="Plug_dom"/>
</dbReference>
<dbReference type="InterPro" id="IPR018247">
    <property type="entry name" value="EF_Hand_1_Ca_BS"/>
</dbReference>
<comment type="similarity">
    <text evidence="5">Belongs to the TonB-dependent receptor family.</text>
</comment>
<keyword evidence="3 5" id="KW-0472">Membrane</keyword>
<protein>
    <submittedName>
        <fullName evidence="8">SusC/RagA family TonB-linked outer membrane protein</fullName>
    </submittedName>
</protein>
<evidence type="ECO:0000256" key="1">
    <source>
        <dbReference type="ARBA" id="ARBA00022448"/>
    </source>
</evidence>
<dbReference type="EMBL" id="QROO01000005">
    <property type="protein sequence ID" value="RHL40327.1"/>
    <property type="molecule type" value="Genomic_DNA"/>
</dbReference>
<keyword evidence="1 5" id="KW-0813">Transport</keyword>
<keyword evidence="4 5" id="KW-0998">Cell outer membrane</keyword>
<dbReference type="RefSeq" id="WP_118218371.1">
    <property type="nucleotide sequence ID" value="NZ_JAQEAW010000003.1"/>
</dbReference>
<proteinExistence type="inferred from homology"/>
<evidence type="ECO:0000259" key="7">
    <source>
        <dbReference type="SMART" id="SM00965"/>
    </source>
</evidence>
<dbReference type="NCBIfam" id="TIGR04056">
    <property type="entry name" value="OMP_RagA_SusC"/>
    <property type="match status" value="1"/>
</dbReference>
<dbReference type="Pfam" id="PF07715">
    <property type="entry name" value="Plug"/>
    <property type="match status" value="1"/>
</dbReference>
<dbReference type="InterPro" id="IPR023997">
    <property type="entry name" value="TonB-dep_OMP_SusC/RagA_CS"/>
</dbReference>
<feature type="domain" description="Secretin/TonB short N-terminal" evidence="7">
    <location>
        <begin position="71"/>
        <end position="122"/>
    </location>
</feature>
<evidence type="ECO:0000256" key="5">
    <source>
        <dbReference type="PROSITE-ProRule" id="PRU01360"/>
    </source>
</evidence>
<gene>
    <name evidence="8" type="ORF">DW027_05100</name>
</gene>
<dbReference type="InterPro" id="IPR011662">
    <property type="entry name" value="Secretin/TonB_short_N"/>
</dbReference>
<dbReference type="SUPFAM" id="SSF49464">
    <property type="entry name" value="Carboxypeptidase regulatory domain-like"/>
    <property type="match status" value="1"/>
</dbReference>
<dbReference type="NCBIfam" id="TIGR04057">
    <property type="entry name" value="SusC_RagA_signa"/>
    <property type="match status" value="1"/>
</dbReference>
<dbReference type="Gene3D" id="2.60.40.1120">
    <property type="entry name" value="Carboxypeptidase-like, regulatory domain"/>
    <property type="match status" value="1"/>
</dbReference>
<dbReference type="SUPFAM" id="SSF56935">
    <property type="entry name" value="Porins"/>
    <property type="match status" value="1"/>
</dbReference>
<comment type="caution">
    <text evidence="8">The sequence shown here is derived from an EMBL/GenBank/DDBJ whole genome shotgun (WGS) entry which is preliminary data.</text>
</comment>
<dbReference type="GO" id="GO:0044718">
    <property type="term" value="P:siderophore transmembrane transport"/>
    <property type="evidence" value="ECO:0007669"/>
    <property type="project" value="TreeGrafter"/>
</dbReference>
<dbReference type="GO" id="GO:0015344">
    <property type="term" value="F:siderophore uptake transmembrane transporter activity"/>
    <property type="evidence" value="ECO:0007669"/>
    <property type="project" value="TreeGrafter"/>
</dbReference>
<evidence type="ECO:0000313" key="9">
    <source>
        <dbReference type="Proteomes" id="UP000284495"/>
    </source>
</evidence>
<comment type="subcellular location">
    <subcellularLocation>
        <location evidence="5">Cell outer membrane</location>
        <topology evidence="5">Multi-pass membrane protein</topology>
    </subcellularLocation>
</comment>
<dbReference type="InterPro" id="IPR039426">
    <property type="entry name" value="TonB-dep_rcpt-like"/>
</dbReference>
<dbReference type="Proteomes" id="UP000284495">
    <property type="component" value="Unassembled WGS sequence"/>
</dbReference>
<keyword evidence="5 6" id="KW-0812">Transmembrane</keyword>
<dbReference type="PANTHER" id="PTHR30069">
    <property type="entry name" value="TONB-DEPENDENT OUTER MEMBRANE RECEPTOR"/>
    <property type="match status" value="1"/>
</dbReference>
<dbReference type="Pfam" id="PF07660">
    <property type="entry name" value="STN"/>
    <property type="match status" value="1"/>
</dbReference>
<dbReference type="PANTHER" id="PTHR30069:SF29">
    <property type="entry name" value="HEMOGLOBIN AND HEMOGLOBIN-HAPTOGLOBIN-BINDING PROTEIN 1-RELATED"/>
    <property type="match status" value="1"/>
</dbReference>
<sequence length="1153" mass="130376">MKKLRLIPVFTKQKHFLQFILFMKLFITFLLLNTFSLYAIDTYSQSTRVSMHFNKVKISEILNDIETKTDYLFFYNHKDIKSDTKVSINVENKPISAILDEIFQNTDVKYSMLNNHIVLFADNSADKNMKSQSSEQTSIRVTGTVRDTNGEPLVGANISIKDTTIGTITDIDGNYSINAPNEQSVLLFSMIGFISQEIKAGDRKKLSSVTLQEDLQLLDEVVVVGYTTIKAKRVTGAISDIRNKELMQSTATKTTSALMGKIAGVATRQASGGPGAGANIEIRNLGTPLFIIDGIQKDQGQFDNLDPTDIESVTVLKDASASIYGIQASNGVIVVTTKGGAYKTSNALNISYRHGWQNFTQFPEMMNAAQWVDMRVEQDMNLYGQTSWTREEYDKWQAGTEPGYQSFDWKKFIVKKNAPQSHFNINSSGGSDKTKYYLSFSITNQDGMFDSSDFSRYNIQSNVESEIVKGLKVGMNINGRIEQFKSVATTVDRDDQYIFSEAIFRNRPTERPYANDNPLYPADNGSRGYVNTAVYTGANANPGHLTDKWRIIQGNMKLSYDFSSIKALYGLTATALASYYYADNTYERQQKDFKLYTYDKNTDTYTHTGGSYDKKKKNSFNSVEELMFRVQLNYIREFNKHAINAFVVGEATERKNPTFSVDSKPTSNSLPLVRSSEFTNLGNGYSETSRAGFLGMVNYVFDDKYIIEVSGRYDGSYKFAKGNRWGFFPSVLMAYRIGNEKFWKDAAWGKTINDLKFRASYGKMGDDNIEAFLFFDGYNAYNGSYVMEDNKVTIGFAPRKMPSTTLSWIKTSLFNVGVDFGLFNSKITGSFDYFVRKRDGLPASKNDIVLPSEVGFDMPMYNLNGDKNIGWDASLKYNGSYKDLSYQIGGNVSFSRRKTTKVYNPIYSTSLNYYRDNTANRWEGGFWGYESAGQFTSQEQIDNWKIDNDGKGNRTMRPGDIIYKDLNNDGRITDLDMRKIGYSGGLPLLNYGISINANWKGFDINMLWQGAGKYQYYREWEVQKPAPGDGNSAAMFADRWHREDPFDPNSAWIPGKYPSTGSWASGQNNNYDRASDFWLTNIVYLRLKELELGYTIPQQISLKAGIKRFRVYFSGTNLITFDNIDIVDPEIDIANGVTYPPTKLVSIGFNATF</sequence>
<dbReference type="PROSITE" id="PS00018">
    <property type="entry name" value="EF_HAND_1"/>
    <property type="match status" value="1"/>
</dbReference>
<keyword evidence="6" id="KW-1133">Transmembrane helix</keyword>
<dbReference type="Pfam" id="PF13715">
    <property type="entry name" value="CarbopepD_reg_2"/>
    <property type="match status" value="1"/>
</dbReference>
<dbReference type="SMART" id="SM00965">
    <property type="entry name" value="STN"/>
    <property type="match status" value="1"/>
</dbReference>
<evidence type="ECO:0000256" key="2">
    <source>
        <dbReference type="ARBA" id="ARBA00022729"/>
    </source>
</evidence>
<dbReference type="Gene3D" id="2.170.130.10">
    <property type="entry name" value="TonB-dependent receptor, plug domain"/>
    <property type="match status" value="1"/>
</dbReference>
<evidence type="ECO:0000256" key="4">
    <source>
        <dbReference type="ARBA" id="ARBA00023237"/>
    </source>
</evidence>
<evidence type="ECO:0000256" key="6">
    <source>
        <dbReference type="SAM" id="Phobius"/>
    </source>
</evidence>